<dbReference type="PROSITE" id="PS51257">
    <property type="entry name" value="PROKAR_LIPOPROTEIN"/>
    <property type="match status" value="1"/>
</dbReference>
<dbReference type="InterPro" id="IPR028967">
    <property type="entry name" value="Imm65"/>
</dbReference>
<accession>A0AAW5NVW6</accession>
<dbReference type="RefSeq" id="WP_010537349.1">
    <property type="nucleotide sequence ID" value="NZ_CABMFH010000073.1"/>
</dbReference>
<keyword evidence="3" id="KW-1185">Reference proteome</keyword>
<proteinExistence type="predicted"/>
<dbReference type="Pfam" id="PF15582">
    <property type="entry name" value="Imm65"/>
    <property type="match status" value="1"/>
</dbReference>
<dbReference type="EMBL" id="JANUTS010000001">
    <property type="protein sequence ID" value="MCS2792631.1"/>
    <property type="molecule type" value="Genomic_DNA"/>
</dbReference>
<dbReference type="Proteomes" id="UP001204548">
    <property type="component" value="Unassembled WGS sequence"/>
</dbReference>
<dbReference type="EMBL" id="CP103141">
    <property type="protein sequence ID" value="UVQ72236.1"/>
    <property type="molecule type" value="Genomic_DNA"/>
</dbReference>
<evidence type="ECO:0000313" key="2">
    <source>
        <dbReference type="EMBL" id="UVQ72236.1"/>
    </source>
</evidence>
<evidence type="ECO:0000313" key="4">
    <source>
        <dbReference type="Proteomes" id="UP001204548"/>
    </source>
</evidence>
<name>A0AAW5NVW6_9BACE</name>
<reference evidence="1" key="1">
    <citation type="submission" date="2022-08" db="EMBL/GenBank/DDBJ databases">
        <title>Genome Sequencing of Bacteroides fragilis Group Isolates with Nanopore Technology.</title>
        <authorList>
            <person name="Tisza M.J."/>
            <person name="Smith D."/>
            <person name="Dekker J.P."/>
        </authorList>
    </citation>
    <scope>NUCLEOTIDE SEQUENCE</scope>
    <source>
        <strain evidence="1">BFG-351</strain>
        <strain evidence="2">BFG-527</strain>
    </source>
</reference>
<dbReference type="AlphaFoldDB" id="A0AAW5NVW6"/>
<protein>
    <submittedName>
        <fullName evidence="1">Imm65 family immunity protein</fullName>
    </submittedName>
</protein>
<evidence type="ECO:0000313" key="3">
    <source>
        <dbReference type="Proteomes" id="UP001060104"/>
    </source>
</evidence>
<evidence type="ECO:0000313" key="1">
    <source>
        <dbReference type="EMBL" id="MCS2792631.1"/>
    </source>
</evidence>
<dbReference type="Proteomes" id="UP001060104">
    <property type="component" value="Chromosome"/>
</dbReference>
<gene>
    <name evidence="1" type="ORF">NXW97_11535</name>
    <name evidence="2" type="ORF">NXY30_14170</name>
</gene>
<dbReference type="GeneID" id="69589535"/>
<sequence length="351" mass="40545">MKSRLILSLILIGGCMSPSTSPEDIHQRAAILVAMLIDSNYIHHSYLEVLEIVSNDSNVIYRVRPSDSAASCTDELPSRVLSYKDKYLCFIELDEQEMSRNELFEKGIVADSNFQSNSLDFDDGFWLLALQKYGKEHVLVKYREEYDNIVEMPELWPYLSGGSPQSQPVFMSMDKHYIVVADSLLSRLGDLGVDTLKRYINRFYGVIQLKNQTDSTIVLSNNNLSNLSFALVNKTDTLKLVLRDSLPIILGSHEYAYLRYDSESPQRFLQNLPEQDVWMSMYRLFSDSTFCFLKMNGIPTNFRILHNDATIFSYITVDSETQKYIPGDKSKIFYNNKVHDKDLRGYRFRGW</sequence>
<organism evidence="1 4">
    <name type="scientific">Bacteroides faecis</name>
    <dbReference type="NCBI Taxonomy" id="674529"/>
    <lineage>
        <taxon>Bacteria</taxon>
        <taxon>Pseudomonadati</taxon>
        <taxon>Bacteroidota</taxon>
        <taxon>Bacteroidia</taxon>
        <taxon>Bacteroidales</taxon>
        <taxon>Bacteroidaceae</taxon>
        <taxon>Bacteroides</taxon>
    </lineage>
</organism>